<feature type="transmembrane region" description="Helical" evidence="5">
    <location>
        <begin position="241"/>
        <end position="258"/>
    </location>
</feature>
<sequence>MSIFLVLVGLVLLVVGGEFLVRSSVALSFKLRLSKLVIGMTVVSFATSAPELLVSMQAAFDGVSDIALGNVIGSNIANIGLVLGITAIISPLIVERDFYRLHWPMMMLLSFALYFFLKNDLLLSAIEGGIFFISLCIFLFFLIRNSRRSLSAVSVGDEVDDALSRVSNFKIIIWLLIGAAGLYFGSEWLVQGAKQLATSVGINDYAISVTVIAIGTSVPELAASVIAAIKQEKAISIGNLIGSNIFNISSVLGLTAMIKPIPVNPETPEILSTNIFWMIGFAAILIPLMLLPKRYFISRGNGFLLLVAYLGFIVLTFI</sequence>
<dbReference type="RefSeq" id="WP_094968771.1">
    <property type="nucleotide sequence ID" value="NZ_NGJN01000005.1"/>
</dbReference>
<comment type="caution">
    <text evidence="7">The sequence shown here is derived from an EMBL/GenBank/DDBJ whole genome shotgun (WGS) entry which is preliminary data.</text>
</comment>
<organism evidence="7 8">
    <name type="scientific">Winogradskyella aurantia</name>
    <dbReference type="NCBI Taxonomy" id="1915063"/>
    <lineage>
        <taxon>Bacteria</taxon>
        <taxon>Pseudomonadati</taxon>
        <taxon>Bacteroidota</taxon>
        <taxon>Flavobacteriia</taxon>
        <taxon>Flavobacteriales</taxon>
        <taxon>Flavobacteriaceae</taxon>
        <taxon>Winogradskyella</taxon>
    </lineage>
</organism>
<feature type="transmembrane region" description="Helical" evidence="5">
    <location>
        <begin position="300"/>
        <end position="317"/>
    </location>
</feature>
<dbReference type="PANTHER" id="PTHR10846:SF8">
    <property type="entry name" value="INNER MEMBRANE PROTEIN YRBG"/>
    <property type="match status" value="1"/>
</dbReference>
<dbReference type="InterPro" id="IPR004837">
    <property type="entry name" value="NaCa_Exmemb"/>
</dbReference>
<feature type="domain" description="Sodium/calcium exchanger membrane region" evidence="6">
    <location>
        <begin position="2"/>
        <end position="143"/>
    </location>
</feature>
<evidence type="ECO:0000259" key="6">
    <source>
        <dbReference type="Pfam" id="PF01699"/>
    </source>
</evidence>
<evidence type="ECO:0000313" key="8">
    <source>
        <dbReference type="Proteomes" id="UP000216840"/>
    </source>
</evidence>
<feature type="transmembrane region" description="Helical" evidence="5">
    <location>
        <begin position="205"/>
        <end position="229"/>
    </location>
</feature>
<feature type="domain" description="Sodium/calcium exchanger membrane region" evidence="6">
    <location>
        <begin position="171"/>
        <end position="317"/>
    </location>
</feature>
<dbReference type="AlphaFoldDB" id="A0A265USA0"/>
<keyword evidence="3 5" id="KW-1133">Transmembrane helix</keyword>
<dbReference type="Pfam" id="PF01699">
    <property type="entry name" value="Na_Ca_ex"/>
    <property type="match status" value="2"/>
</dbReference>
<dbReference type="EMBL" id="NGJN01000005">
    <property type="protein sequence ID" value="OZV68185.1"/>
    <property type="molecule type" value="Genomic_DNA"/>
</dbReference>
<gene>
    <name evidence="7" type="ORF">CA834_09820</name>
</gene>
<keyword evidence="8" id="KW-1185">Reference proteome</keyword>
<evidence type="ECO:0000256" key="1">
    <source>
        <dbReference type="ARBA" id="ARBA00004141"/>
    </source>
</evidence>
<dbReference type="NCBIfam" id="TIGR00367">
    <property type="entry name" value="calcium/sodium antiporter"/>
    <property type="match status" value="1"/>
</dbReference>
<evidence type="ECO:0000256" key="5">
    <source>
        <dbReference type="SAM" id="Phobius"/>
    </source>
</evidence>
<protein>
    <recommendedName>
        <fullName evidence="6">Sodium/calcium exchanger membrane region domain-containing protein</fullName>
    </recommendedName>
</protein>
<dbReference type="GO" id="GO:0005262">
    <property type="term" value="F:calcium channel activity"/>
    <property type="evidence" value="ECO:0007669"/>
    <property type="project" value="TreeGrafter"/>
</dbReference>
<keyword evidence="4 5" id="KW-0472">Membrane</keyword>
<evidence type="ECO:0000313" key="7">
    <source>
        <dbReference type="EMBL" id="OZV68185.1"/>
    </source>
</evidence>
<comment type="subcellular location">
    <subcellularLocation>
        <location evidence="1">Membrane</location>
        <topology evidence="1">Multi-pass membrane protein</topology>
    </subcellularLocation>
</comment>
<feature type="transmembrane region" description="Helical" evidence="5">
    <location>
        <begin position="76"/>
        <end position="94"/>
    </location>
</feature>
<dbReference type="InterPro" id="IPR004481">
    <property type="entry name" value="K/Na/Ca-exchanger"/>
</dbReference>
<accession>A0A265USA0</accession>
<feature type="transmembrane region" description="Helical" evidence="5">
    <location>
        <begin position="270"/>
        <end position="291"/>
    </location>
</feature>
<proteinExistence type="predicted"/>
<keyword evidence="2 5" id="KW-0812">Transmembrane</keyword>
<name>A0A265USA0_9FLAO</name>
<dbReference type="GO" id="GO:0005886">
    <property type="term" value="C:plasma membrane"/>
    <property type="evidence" value="ECO:0007669"/>
    <property type="project" value="TreeGrafter"/>
</dbReference>
<evidence type="ECO:0000256" key="3">
    <source>
        <dbReference type="ARBA" id="ARBA00022989"/>
    </source>
</evidence>
<feature type="transmembrane region" description="Helical" evidence="5">
    <location>
        <begin position="101"/>
        <end position="117"/>
    </location>
</feature>
<feature type="transmembrane region" description="Helical" evidence="5">
    <location>
        <begin position="123"/>
        <end position="143"/>
    </location>
</feature>
<reference evidence="7 8" key="1">
    <citation type="submission" date="2017-05" db="EMBL/GenBank/DDBJ databases">
        <title>The draft genome sequence of Idiomarina salinarum WNB302.</title>
        <authorList>
            <person name="Sun Y."/>
            <person name="Chen B."/>
            <person name="Du Z."/>
        </authorList>
    </citation>
    <scope>NUCLEOTIDE SEQUENCE [LARGE SCALE GENOMIC DNA]</scope>
    <source>
        <strain evidence="7 8">WNB302</strain>
    </source>
</reference>
<evidence type="ECO:0000256" key="2">
    <source>
        <dbReference type="ARBA" id="ARBA00022692"/>
    </source>
</evidence>
<dbReference type="OrthoDB" id="9794225at2"/>
<feature type="transmembrane region" description="Helical" evidence="5">
    <location>
        <begin position="171"/>
        <end position="190"/>
    </location>
</feature>
<dbReference type="PANTHER" id="PTHR10846">
    <property type="entry name" value="SODIUM/POTASSIUM/CALCIUM EXCHANGER"/>
    <property type="match status" value="1"/>
</dbReference>
<dbReference type="Proteomes" id="UP000216840">
    <property type="component" value="Unassembled WGS sequence"/>
</dbReference>
<dbReference type="Gene3D" id="1.20.1420.30">
    <property type="entry name" value="NCX, central ion-binding region"/>
    <property type="match status" value="1"/>
</dbReference>
<dbReference type="GO" id="GO:0006874">
    <property type="term" value="P:intracellular calcium ion homeostasis"/>
    <property type="evidence" value="ECO:0007669"/>
    <property type="project" value="TreeGrafter"/>
</dbReference>
<dbReference type="GO" id="GO:0008273">
    <property type="term" value="F:calcium, potassium:sodium antiporter activity"/>
    <property type="evidence" value="ECO:0007669"/>
    <property type="project" value="TreeGrafter"/>
</dbReference>
<dbReference type="InterPro" id="IPR044880">
    <property type="entry name" value="NCX_ion-bd_dom_sf"/>
</dbReference>
<evidence type="ECO:0000256" key="4">
    <source>
        <dbReference type="ARBA" id="ARBA00023136"/>
    </source>
</evidence>